<dbReference type="PANTHER" id="PTHR22050">
    <property type="entry name" value="RW1 PROTEIN HOMOLOG"/>
    <property type="match status" value="1"/>
</dbReference>
<keyword evidence="2" id="KW-0472">Membrane</keyword>
<protein>
    <recommendedName>
        <fullName evidence="7">Transmembrane protein</fullName>
    </recommendedName>
</protein>
<dbReference type="Pfam" id="PF24501">
    <property type="entry name" value="Ig_TMEM131L_5"/>
    <property type="match status" value="1"/>
</dbReference>
<accession>A0ABD3RKZ1</accession>
<comment type="caution">
    <text evidence="5">The sequence shown here is derived from an EMBL/GenBank/DDBJ whole genome shotgun (WGS) entry which is preliminary data.</text>
</comment>
<dbReference type="Proteomes" id="UP001634393">
    <property type="component" value="Unassembled WGS sequence"/>
</dbReference>
<keyword evidence="2" id="KW-0812">Transmembrane</keyword>
<organism evidence="5 6">
    <name type="scientific">Penstemon smallii</name>
    <dbReference type="NCBI Taxonomy" id="265156"/>
    <lineage>
        <taxon>Eukaryota</taxon>
        <taxon>Viridiplantae</taxon>
        <taxon>Streptophyta</taxon>
        <taxon>Embryophyta</taxon>
        <taxon>Tracheophyta</taxon>
        <taxon>Spermatophyta</taxon>
        <taxon>Magnoliopsida</taxon>
        <taxon>eudicotyledons</taxon>
        <taxon>Gunneridae</taxon>
        <taxon>Pentapetalae</taxon>
        <taxon>asterids</taxon>
        <taxon>lamiids</taxon>
        <taxon>Lamiales</taxon>
        <taxon>Plantaginaceae</taxon>
        <taxon>Cheloneae</taxon>
        <taxon>Penstemon</taxon>
    </lineage>
</organism>
<evidence type="ECO:0000259" key="3">
    <source>
        <dbReference type="Pfam" id="PF24474"/>
    </source>
</evidence>
<feature type="transmembrane region" description="Helical" evidence="2">
    <location>
        <begin position="318"/>
        <end position="336"/>
    </location>
</feature>
<evidence type="ECO:0000259" key="4">
    <source>
        <dbReference type="Pfam" id="PF24501"/>
    </source>
</evidence>
<feature type="domain" description="DUF7579" evidence="3">
    <location>
        <begin position="64"/>
        <end position="135"/>
    </location>
</feature>
<keyword evidence="6" id="KW-1185">Reference proteome</keyword>
<dbReference type="PANTHER" id="PTHR22050:SF0">
    <property type="entry name" value="TRANSMEMBRANE PROTEIN 131 HOMOLOG"/>
    <property type="match status" value="1"/>
</dbReference>
<feature type="transmembrane region" description="Helical" evidence="2">
    <location>
        <begin position="20"/>
        <end position="41"/>
    </location>
</feature>
<keyword evidence="2" id="KW-1133">Transmembrane helix</keyword>
<dbReference type="InterPro" id="IPR056001">
    <property type="entry name" value="DUF7579"/>
</dbReference>
<evidence type="ECO:0000313" key="6">
    <source>
        <dbReference type="Proteomes" id="UP001634393"/>
    </source>
</evidence>
<feature type="domain" description="TMEM131L fifth Ig-like" evidence="4">
    <location>
        <begin position="234"/>
        <end position="297"/>
    </location>
</feature>
<feature type="compositionally biased region" description="Low complexity" evidence="1">
    <location>
        <begin position="452"/>
        <end position="478"/>
    </location>
</feature>
<proteinExistence type="predicted"/>
<dbReference type="InterPro" id="IPR039877">
    <property type="entry name" value="TMEM131-like"/>
</dbReference>
<dbReference type="Pfam" id="PF24474">
    <property type="entry name" value="DUF7579"/>
    <property type="match status" value="1"/>
</dbReference>
<evidence type="ECO:0008006" key="7">
    <source>
        <dbReference type="Google" id="ProtNLM"/>
    </source>
</evidence>
<evidence type="ECO:0000256" key="1">
    <source>
        <dbReference type="SAM" id="MobiDB-lite"/>
    </source>
</evidence>
<dbReference type="InterPro" id="IPR055437">
    <property type="entry name" value="TMEM131L_Ig_5"/>
</dbReference>
<dbReference type="EMBL" id="JBJXBP010000008">
    <property type="protein sequence ID" value="KAL3813604.1"/>
    <property type="molecule type" value="Genomic_DNA"/>
</dbReference>
<feature type="compositionally biased region" description="Polar residues" evidence="1">
    <location>
        <begin position="413"/>
        <end position="435"/>
    </location>
</feature>
<evidence type="ECO:0000256" key="2">
    <source>
        <dbReference type="SAM" id="Phobius"/>
    </source>
</evidence>
<reference evidence="5 6" key="1">
    <citation type="submission" date="2024-12" db="EMBL/GenBank/DDBJ databases">
        <title>The unique morphological basis and parallel evolutionary history of personate flowers in Penstemon.</title>
        <authorList>
            <person name="Depatie T.H."/>
            <person name="Wessinger C.A."/>
        </authorList>
    </citation>
    <scope>NUCLEOTIDE SEQUENCE [LARGE SCALE GENOMIC DNA]</scope>
    <source>
        <strain evidence="5">WTNN_2</strain>
        <tissue evidence="5">Leaf</tissue>
    </source>
</reference>
<name>A0ABD3RKZ1_9LAMI</name>
<gene>
    <name evidence="5" type="ORF">ACJIZ3_014872</name>
</gene>
<dbReference type="AlphaFoldDB" id="A0ABD3RKZ1"/>
<evidence type="ECO:0000313" key="5">
    <source>
        <dbReference type="EMBL" id="KAL3813604.1"/>
    </source>
</evidence>
<sequence length="643" mass="71161">MDSQTLVIKPAQKKQFFSMFYLRGIFCYLVAVLLSAVYILASCKQCSVNEGPNQLKFETSGLKQTRSPDGFQIKYDEGVVPLPSSIPQVANLTYAHLRSSESNMNCKLLELIHDIRNYQIEISCENVISVCFGRQFDSSAGYVEEFCNFIYINGKQRPLSSVLPTSEIEAVDARRIGGYILLLLLEGSDPMQTLEFKLKIPTRLNFSSAGILLYMGNKSYSCSQPLTKEVYTKNTGDLPLEVIQIKVSGAERGLYGFLVDNRKGCSLEPGESVRLRISYQNDFPTATIWRDLSLATSIPVIPMEASLPVRIHNYRRRSVFWVIASALFLFVCVLLSRTPAFEDFKSGKSSVYTIIINALNVSHNLKKSAMSQNGFEEEFFLQLEPTSPIVNPSEIHQKQTHSLMDTGQETNLVSTLPSKSSSVENSDMPSDSQSLRVKVGKESGRRRRKKISSGSGVVLFEVSSSPCGNSTPSSPSSPVACKTPKSLVSPRIEQSVNARNPFSQALDLQRDKSKCSEASSKVNILDNEMSLRTEKPSLTRKVAGRAFLLPSATFPSAGRAVPTSTCESPPLASTSSIAPYARAPGPKIHNIKTSKLEEKMNVEDRFTYDIWADHLFGPPLAYQSNGVSTNKSQSFFVRDPQTL</sequence>
<feature type="region of interest" description="Disordered" evidence="1">
    <location>
        <begin position="413"/>
        <end position="483"/>
    </location>
</feature>